<evidence type="ECO:0000313" key="2">
    <source>
        <dbReference type="EMBL" id="KAI0508050.1"/>
    </source>
</evidence>
<name>A0A8T3B983_DENNO</name>
<evidence type="ECO:0000313" key="3">
    <source>
        <dbReference type="Proteomes" id="UP000829196"/>
    </source>
</evidence>
<protein>
    <submittedName>
        <fullName evidence="2">Uncharacterized protein</fullName>
    </submittedName>
</protein>
<organism evidence="2 3">
    <name type="scientific">Dendrobium nobile</name>
    <name type="common">Orchid</name>
    <dbReference type="NCBI Taxonomy" id="94219"/>
    <lineage>
        <taxon>Eukaryota</taxon>
        <taxon>Viridiplantae</taxon>
        <taxon>Streptophyta</taxon>
        <taxon>Embryophyta</taxon>
        <taxon>Tracheophyta</taxon>
        <taxon>Spermatophyta</taxon>
        <taxon>Magnoliopsida</taxon>
        <taxon>Liliopsida</taxon>
        <taxon>Asparagales</taxon>
        <taxon>Orchidaceae</taxon>
        <taxon>Epidendroideae</taxon>
        <taxon>Malaxideae</taxon>
        <taxon>Dendrobiinae</taxon>
        <taxon>Dendrobium</taxon>
    </lineage>
</organism>
<feature type="region of interest" description="Disordered" evidence="1">
    <location>
        <begin position="376"/>
        <end position="404"/>
    </location>
</feature>
<dbReference type="AlphaFoldDB" id="A0A8T3B983"/>
<gene>
    <name evidence="2" type="ORF">KFK09_014184</name>
</gene>
<reference evidence="2" key="1">
    <citation type="journal article" date="2022" name="Front. Genet.">
        <title>Chromosome-Scale Assembly of the Dendrobium nobile Genome Provides Insights Into the Molecular Mechanism of the Biosynthesis of the Medicinal Active Ingredient of Dendrobium.</title>
        <authorList>
            <person name="Xu Q."/>
            <person name="Niu S.-C."/>
            <person name="Li K.-L."/>
            <person name="Zheng P.-J."/>
            <person name="Zhang X.-J."/>
            <person name="Jia Y."/>
            <person name="Liu Y."/>
            <person name="Niu Y.-X."/>
            <person name="Yu L.-H."/>
            <person name="Chen D.-F."/>
            <person name="Zhang G.-Q."/>
        </authorList>
    </citation>
    <scope>NUCLEOTIDE SEQUENCE</scope>
    <source>
        <tissue evidence="2">Leaf</tissue>
    </source>
</reference>
<comment type="caution">
    <text evidence="2">The sequence shown here is derived from an EMBL/GenBank/DDBJ whole genome shotgun (WGS) entry which is preliminary data.</text>
</comment>
<dbReference type="SMR" id="A0A8T3B983"/>
<dbReference type="EMBL" id="JAGYWB010000010">
    <property type="protein sequence ID" value="KAI0508050.1"/>
    <property type="molecule type" value="Genomic_DNA"/>
</dbReference>
<dbReference type="PANTHER" id="PTHR36810">
    <property type="entry name" value="BNACNNG47150D PROTEIN"/>
    <property type="match status" value="1"/>
</dbReference>
<feature type="compositionally biased region" description="Polar residues" evidence="1">
    <location>
        <begin position="390"/>
        <end position="404"/>
    </location>
</feature>
<dbReference type="PANTHER" id="PTHR36810:SF1">
    <property type="entry name" value="OS05G0232200 PROTEIN"/>
    <property type="match status" value="1"/>
</dbReference>
<accession>A0A8T3B983</accession>
<proteinExistence type="predicted"/>
<sequence length="694" mass="76697">MPGSIQVSVLGLMDLSSPPPLSSLSLTVTMGKREYQTVGVGELSLPVVSLRENLTVMVHDEEGEEILRTEFKTMLLLERGLWDNLFPLKNGGSLHMKLQFLLSEEDRKRIREMRNSALKRRHLEKPGIRHRRSFSDDRIGYSPTRTIAETGTEEMLLDHSESADLIVEPYFGQSGKFPASRIGMVGFPRNAVIRGEVSNLNFPQTMSKSFSVGTLSEISLQGKSKPVKEPFLLKETQNAIPAMHYEILGNKDLICDEEIHMLDIGTQEIRVTKNTISDAEPPYSAECGNYMTFDNGHKTIGSGKSTSLGAGSSERKDLVSVNVDKVPSIIGIIRKFETVREMENINFMRRGGAGLGSNAASGTFKARPLPQSSVELGPAGAQHSRAGKRYNTTDMAGDGNATSSKGVNRKIKIVDADKNNNEERNFRDKSLPLNKVFDDLGKIDPCQQGSLGEVARTVSDENMQTPSNDQISSAEHGAAAKKYKIRNWPDHVDATSFKGVNRKTETVDINENGDEEQNLGDKYIPLKKMVDETKKIKHPYHQGTSVEVAKTVNDENTLQNPSNELPALGSSYEKAEASKSGYSSLCPIGILGTWTPRHICITTGSKLLREFAESCTISFETNPIESSSMRKADTKINCCCPHQRCLEWKLDKAVLNDEAQHGIAWTAVSLFAGTLVSLDRVNCQCYSKLIFLKF</sequence>
<dbReference type="OrthoDB" id="657766at2759"/>
<keyword evidence="3" id="KW-1185">Reference proteome</keyword>
<evidence type="ECO:0000256" key="1">
    <source>
        <dbReference type="SAM" id="MobiDB-lite"/>
    </source>
</evidence>
<dbReference type="Proteomes" id="UP000829196">
    <property type="component" value="Unassembled WGS sequence"/>
</dbReference>